<dbReference type="SUPFAM" id="SSF55961">
    <property type="entry name" value="Bet v1-like"/>
    <property type="match status" value="1"/>
</dbReference>
<name>A0A9W8T867_9HYPO</name>
<accession>A0A9W8T867</accession>
<reference evidence="1" key="1">
    <citation type="submission" date="2022-10" db="EMBL/GenBank/DDBJ databases">
        <title>Tapping the CABI collections for fungal endophytes: first genome assemblies for Collariella, Neodidymelliopsis, Ascochyta clinopodiicola, Didymella pomorum, Didymosphaeria variabile, Neocosmospora piperis and Neocucurbitaria cava.</title>
        <authorList>
            <person name="Hill R."/>
        </authorList>
    </citation>
    <scope>NUCLEOTIDE SEQUENCE</scope>
    <source>
        <strain evidence="1">IMI 366586</strain>
    </source>
</reference>
<keyword evidence="2" id="KW-1185">Reference proteome</keyword>
<dbReference type="PANTHER" id="PTHR39332">
    <property type="entry name" value="BLL4707 PROTEIN"/>
    <property type="match status" value="1"/>
</dbReference>
<dbReference type="Gene3D" id="3.30.530.20">
    <property type="match status" value="1"/>
</dbReference>
<proteinExistence type="predicted"/>
<protein>
    <submittedName>
        <fullName evidence="1">Uncharacterized protein</fullName>
    </submittedName>
</protein>
<dbReference type="AlphaFoldDB" id="A0A9W8T867"/>
<dbReference type="PANTHER" id="PTHR39332:SF7">
    <property type="entry name" value="SRPBCC FAMILY PROTEIN"/>
    <property type="match status" value="1"/>
</dbReference>
<dbReference type="Proteomes" id="UP001140502">
    <property type="component" value="Unassembled WGS sequence"/>
</dbReference>
<sequence>MAPVVPFLSISTILNHPVDRVWKAVQMHDFDKFYPALAKSYLLPPTPGENTELVRWEFGPDMDNIQVDFEIVARDKINYTLHYYVYRSEEDLDYIASASSIQLFPITFGEHKGHTMLKYTGEYASDVTPEFTSPYVSRLVTFGLSDPVDPW</sequence>
<evidence type="ECO:0000313" key="2">
    <source>
        <dbReference type="Proteomes" id="UP001140502"/>
    </source>
</evidence>
<evidence type="ECO:0000313" key="1">
    <source>
        <dbReference type="EMBL" id="KAJ4307485.1"/>
    </source>
</evidence>
<comment type="caution">
    <text evidence="1">The sequence shown here is derived from an EMBL/GenBank/DDBJ whole genome shotgun (WGS) entry which is preliminary data.</text>
</comment>
<organism evidence="1 2">
    <name type="scientific">Fusarium piperis</name>
    <dbReference type="NCBI Taxonomy" id="1435070"/>
    <lineage>
        <taxon>Eukaryota</taxon>
        <taxon>Fungi</taxon>
        <taxon>Dikarya</taxon>
        <taxon>Ascomycota</taxon>
        <taxon>Pezizomycotina</taxon>
        <taxon>Sordariomycetes</taxon>
        <taxon>Hypocreomycetidae</taxon>
        <taxon>Hypocreales</taxon>
        <taxon>Nectriaceae</taxon>
        <taxon>Fusarium</taxon>
        <taxon>Fusarium solani species complex</taxon>
    </lineage>
</organism>
<gene>
    <name evidence="1" type="ORF">N0V84_012698</name>
</gene>
<dbReference type="EMBL" id="JAPEUR010000742">
    <property type="protein sequence ID" value="KAJ4307485.1"/>
    <property type="molecule type" value="Genomic_DNA"/>
</dbReference>
<dbReference type="InterPro" id="IPR023393">
    <property type="entry name" value="START-like_dom_sf"/>
</dbReference>